<evidence type="ECO:0000256" key="1">
    <source>
        <dbReference type="SAM" id="MobiDB-lite"/>
    </source>
</evidence>
<organism evidence="2 3">
    <name type="scientific">Aldrovandia affinis</name>
    <dbReference type="NCBI Taxonomy" id="143900"/>
    <lineage>
        <taxon>Eukaryota</taxon>
        <taxon>Metazoa</taxon>
        <taxon>Chordata</taxon>
        <taxon>Craniata</taxon>
        <taxon>Vertebrata</taxon>
        <taxon>Euteleostomi</taxon>
        <taxon>Actinopterygii</taxon>
        <taxon>Neopterygii</taxon>
        <taxon>Teleostei</taxon>
        <taxon>Notacanthiformes</taxon>
        <taxon>Halosauridae</taxon>
        <taxon>Aldrovandia</taxon>
    </lineage>
</organism>
<gene>
    <name evidence="2" type="ORF">AAFF_G00325140</name>
</gene>
<feature type="region of interest" description="Disordered" evidence="1">
    <location>
        <begin position="67"/>
        <end position="93"/>
    </location>
</feature>
<dbReference type="AlphaFoldDB" id="A0AAD7X0L3"/>
<keyword evidence="3" id="KW-1185">Reference proteome</keyword>
<proteinExistence type="predicted"/>
<dbReference type="EMBL" id="JAINUG010000005">
    <property type="protein sequence ID" value="KAJ8416636.1"/>
    <property type="molecule type" value="Genomic_DNA"/>
</dbReference>
<comment type="caution">
    <text evidence="2">The sequence shown here is derived from an EMBL/GenBank/DDBJ whole genome shotgun (WGS) entry which is preliminary data.</text>
</comment>
<name>A0AAD7X0L3_9TELE</name>
<protein>
    <submittedName>
        <fullName evidence="2">Uncharacterized protein</fullName>
    </submittedName>
</protein>
<sequence>MTRLEHRGGFGGRLSAGGRKDRLQISLEMLRDSQQTYQKVIPGINIPYCQPNSSLYQRKGLSLHLGPVTQSDGGLRGGSGLPPDIRYPCDRRE</sequence>
<accession>A0AAD7X0L3</accession>
<dbReference type="Proteomes" id="UP001221898">
    <property type="component" value="Unassembled WGS sequence"/>
</dbReference>
<reference evidence="2" key="1">
    <citation type="journal article" date="2023" name="Science">
        <title>Genome structures resolve the early diversification of teleost fishes.</title>
        <authorList>
            <person name="Parey E."/>
            <person name="Louis A."/>
            <person name="Montfort J."/>
            <person name="Bouchez O."/>
            <person name="Roques C."/>
            <person name="Iampietro C."/>
            <person name="Lluch J."/>
            <person name="Castinel A."/>
            <person name="Donnadieu C."/>
            <person name="Desvignes T."/>
            <person name="Floi Bucao C."/>
            <person name="Jouanno E."/>
            <person name="Wen M."/>
            <person name="Mejri S."/>
            <person name="Dirks R."/>
            <person name="Jansen H."/>
            <person name="Henkel C."/>
            <person name="Chen W.J."/>
            <person name="Zahm M."/>
            <person name="Cabau C."/>
            <person name="Klopp C."/>
            <person name="Thompson A.W."/>
            <person name="Robinson-Rechavi M."/>
            <person name="Braasch I."/>
            <person name="Lecointre G."/>
            <person name="Bobe J."/>
            <person name="Postlethwait J.H."/>
            <person name="Berthelot C."/>
            <person name="Roest Crollius H."/>
            <person name="Guiguen Y."/>
        </authorList>
    </citation>
    <scope>NUCLEOTIDE SEQUENCE</scope>
    <source>
        <strain evidence="2">NC1722</strain>
    </source>
</reference>
<evidence type="ECO:0000313" key="3">
    <source>
        <dbReference type="Proteomes" id="UP001221898"/>
    </source>
</evidence>
<evidence type="ECO:0000313" key="2">
    <source>
        <dbReference type="EMBL" id="KAJ8416636.1"/>
    </source>
</evidence>